<dbReference type="SMART" id="SM00560">
    <property type="entry name" value="LamGL"/>
    <property type="match status" value="1"/>
</dbReference>
<organism evidence="9">
    <name type="scientific">marine metagenome</name>
    <dbReference type="NCBI Taxonomy" id="408172"/>
    <lineage>
        <taxon>unclassified sequences</taxon>
        <taxon>metagenomes</taxon>
        <taxon>ecological metagenomes</taxon>
    </lineage>
</organism>
<evidence type="ECO:0000256" key="2">
    <source>
        <dbReference type="ARBA" id="ARBA00004496"/>
    </source>
</evidence>
<dbReference type="GO" id="GO:0005737">
    <property type="term" value="C:cytoplasm"/>
    <property type="evidence" value="ECO:0007669"/>
    <property type="project" value="UniProtKB-SubCell"/>
</dbReference>
<dbReference type="Pfam" id="PF22544">
    <property type="entry name" value="HYDIN_VesB_CFA65-like_Ig"/>
    <property type="match status" value="1"/>
</dbReference>
<dbReference type="EMBL" id="UINC01020145">
    <property type="protein sequence ID" value="SVA84868.1"/>
    <property type="molecule type" value="Genomic_DNA"/>
</dbReference>
<dbReference type="InterPro" id="IPR013320">
    <property type="entry name" value="ConA-like_dom_sf"/>
</dbReference>
<keyword evidence="6" id="KW-1015">Disulfide bond</keyword>
<dbReference type="Gene3D" id="2.60.120.200">
    <property type="match status" value="1"/>
</dbReference>
<dbReference type="NCBIfam" id="NF012200">
    <property type="entry name" value="choice_anch_D"/>
    <property type="match status" value="1"/>
</dbReference>
<dbReference type="InterPro" id="IPR006558">
    <property type="entry name" value="LamG-like"/>
</dbReference>
<dbReference type="Pfam" id="PF19190">
    <property type="entry name" value="BACON_2"/>
    <property type="match status" value="1"/>
</dbReference>
<feature type="domain" description="LamG-like jellyroll fold" evidence="8">
    <location>
        <begin position="116"/>
        <end position="250"/>
    </location>
</feature>
<evidence type="ECO:0000313" key="9">
    <source>
        <dbReference type="EMBL" id="SVA84868.1"/>
    </source>
</evidence>
<name>A0A381Z6I8_9ZZZZ</name>
<reference evidence="9" key="1">
    <citation type="submission" date="2018-05" db="EMBL/GenBank/DDBJ databases">
        <authorList>
            <person name="Lanie J.A."/>
            <person name="Ng W.-L."/>
            <person name="Kazmierczak K.M."/>
            <person name="Andrzejewski T.M."/>
            <person name="Davidsen T.M."/>
            <person name="Wayne K.J."/>
            <person name="Tettelin H."/>
            <person name="Glass J.I."/>
            <person name="Rusch D."/>
            <person name="Podicherti R."/>
            <person name="Tsui H.-C.T."/>
            <person name="Winkler M.E."/>
        </authorList>
    </citation>
    <scope>NUCLEOTIDE SEQUENCE</scope>
</reference>
<dbReference type="InterPro" id="IPR013783">
    <property type="entry name" value="Ig-like_fold"/>
</dbReference>
<dbReference type="AlphaFoldDB" id="A0A381Z6I8"/>
<evidence type="ECO:0000256" key="6">
    <source>
        <dbReference type="ARBA" id="ARBA00023157"/>
    </source>
</evidence>
<evidence type="ECO:0000256" key="1">
    <source>
        <dbReference type="ARBA" id="ARBA00004138"/>
    </source>
</evidence>
<dbReference type="GO" id="GO:0005929">
    <property type="term" value="C:cilium"/>
    <property type="evidence" value="ECO:0007669"/>
    <property type="project" value="UniProtKB-SubCell"/>
</dbReference>
<evidence type="ECO:0000256" key="4">
    <source>
        <dbReference type="ARBA" id="ARBA00022729"/>
    </source>
</evidence>
<dbReference type="InterPro" id="IPR053879">
    <property type="entry name" value="HYDIN_VesB_CFA65-like_Ig"/>
</dbReference>
<keyword evidence="5" id="KW-0969">Cilium</keyword>
<keyword evidence="4" id="KW-0732">Signal</keyword>
<feature type="non-terminal residue" evidence="9">
    <location>
        <position position="832"/>
    </location>
</feature>
<gene>
    <name evidence="9" type="ORF">METZ01_LOCUS137722</name>
</gene>
<evidence type="ECO:0000256" key="5">
    <source>
        <dbReference type="ARBA" id="ARBA00023069"/>
    </source>
</evidence>
<dbReference type="SUPFAM" id="SSF49899">
    <property type="entry name" value="Concanavalin A-like lectins/glucanases"/>
    <property type="match status" value="1"/>
</dbReference>
<keyword evidence="3" id="KW-0963">Cytoplasm</keyword>
<sequence length="832" mass="91340">MVLPIELIWESLSMKIFKPAIIIFLFAVTIIHPLNGQPVITVDPDEFSFSVYTGASETQMMNITNNGSSELEYTIEIDGTNQNNYCLEFNGVDSYVYFENTSIETMIGPNWAYEKTISAWVKPHIDGSSDDIFGAWNGAAVYGQISGSGNFFGISIGIIDGEDRIWVYNWDGSDDRIGIEYERGEWAHIALVHDNGTLYGYKNGELIGSVYTGASGGAGTQMVGGGTDNGRYFEGSIDDVRVWDIARSQQDILDDYLYELNGDEQNLVGYWKFNEADGETAYDQTGQENNGFIYEASWMESDATFGADHWLSIDPLSGSISSSQSQSTSISVNALDLSPNLYESILHINSNDADQPQVDIPVALNVESAPHIIVNIDTLNFDTVFAGYQQTLNVGVLNQGSETLNVTATVSSDGQEFVLNNTDFSIMLGESEPIPVTFQPTNTGDYIGALSLSSNDPDADEIIVVLAGISVDPPVIVVSPDSLSADLYMGETETQTLQVANNGSSDLNFSINLLNSDTTSHRLEFEPGNRPRLSIQDIQNFWNSEHEYSSSSSGIPSVTTSTRTTRSWQLLANDPQDNNSPYDTENIYYELTDTTHAFKYEYYEPWEDAAGNTVCIMYIDLDNDLETGATIEFDDEIEGIDVLIYSFGDDGFDGTYLYEADNDQFVFYEQLMWRVAEDSTNEFSFAVNNELFEGLTSSRMVSLSGSFAYEPDIVPNEGMLDLLFQPPWISVVPLDSVVAAGSVLDLSVIFDASGMFGGEYYADIVIASNDPEDPEVVVPAHLSVTGASDIWVDPDTVDFGVMFVNYGGTLDLELGNDGTDVLNVSSITVDNT</sequence>
<dbReference type="InterPro" id="IPR024361">
    <property type="entry name" value="BACON"/>
</dbReference>
<keyword evidence="7" id="KW-0966">Cell projection</keyword>
<dbReference type="Pfam" id="PF13385">
    <property type="entry name" value="Laminin_G_3"/>
    <property type="match status" value="1"/>
</dbReference>
<evidence type="ECO:0000256" key="3">
    <source>
        <dbReference type="ARBA" id="ARBA00022490"/>
    </source>
</evidence>
<accession>A0A381Z6I8</accession>
<evidence type="ECO:0000259" key="8">
    <source>
        <dbReference type="SMART" id="SM00560"/>
    </source>
</evidence>
<dbReference type="Gene3D" id="2.60.40.10">
    <property type="entry name" value="Immunoglobulins"/>
    <property type="match status" value="1"/>
</dbReference>
<evidence type="ECO:0000256" key="7">
    <source>
        <dbReference type="ARBA" id="ARBA00023273"/>
    </source>
</evidence>
<proteinExistence type="predicted"/>
<comment type="subcellular location">
    <subcellularLocation>
        <location evidence="1">Cell projection</location>
        <location evidence="1">Cilium</location>
    </subcellularLocation>
    <subcellularLocation>
        <location evidence="2">Cytoplasm</location>
    </subcellularLocation>
</comment>
<protein>
    <recommendedName>
        <fullName evidence="8">LamG-like jellyroll fold domain-containing protein</fullName>
    </recommendedName>
</protein>